<dbReference type="InterPro" id="IPR029058">
    <property type="entry name" value="AB_hydrolase_fold"/>
</dbReference>
<accession>A0A4Q2KCR8</accession>
<dbReference type="Pfam" id="PF01738">
    <property type="entry name" value="DLH"/>
    <property type="match status" value="1"/>
</dbReference>
<proteinExistence type="predicted"/>
<dbReference type="Proteomes" id="UP000291269">
    <property type="component" value="Unassembled WGS sequence"/>
</dbReference>
<feature type="chain" id="PRO_5038378743" description="Dienelactone hydrolase domain-containing protein" evidence="1">
    <location>
        <begin position="26"/>
        <end position="435"/>
    </location>
</feature>
<dbReference type="GO" id="GO:0016787">
    <property type="term" value="F:hydrolase activity"/>
    <property type="evidence" value="ECO:0007669"/>
    <property type="project" value="InterPro"/>
</dbReference>
<feature type="domain" description="Dienelactone hydrolase" evidence="2">
    <location>
        <begin position="98"/>
        <end position="329"/>
    </location>
</feature>
<name>A0A4Q2KCR8_9FIRM</name>
<comment type="caution">
    <text evidence="3">The sequence shown here is derived from an EMBL/GenBank/DDBJ whole genome shotgun (WGS) entry which is preliminary data.</text>
</comment>
<protein>
    <recommendedName>
        <fullName evidence="2">Dienelactone hydrolase domain-containing protein</fullName>
    </recommendedName>
</protein>
<dbReference type="InterPro" id="IPR002925">
    <property type="entry name" value="Dienelactn_hydro"/>
</dbReference>
<reference evidence="3 4" key="1">
    <citation type="journal article" date="2019" name="Gut">
        <title>Antibiotics-induced monodominance of a novel gut bacterial order.</title>
        <authorList>
            <person name="Hildebrand F."/>
            <person name="Moitinho-Silva L."/>
            <person name="Blasche S."/>
            <person name="Jahn M.T."/>
            <person name="Gossmann T.I."/>
            <person name="Heuerta-Cepas J."/>
            <person name="Hercog R."/>
            <person name="Luetge M."/>
            <person name="Bahram M."/>
            <person name="Pryszlak A."/>
            <person name="Alves R.J."/>
            <person name="Waszak S.M."/>
            <person name="Zhu A."/>
            <person name="Ye L."/>
            <person name="Costea P.I."/>
            <person name="Aalvink S."/>
            <person name="Belzer C."/>
            <person name="Forslund S.K."/>
            <person name="Sunagawa S."/>
            <person name="Hentschel U."/>
            <person name="Merten C."/>
            <person name="Patil K.R."/>
            <person name="Benes V."/>
            <person name="Bork P."/>
        </authorList>
    </citation>
    <scope>NUCLEOTIDE SEQUENCE [LARGE SCALE GENOMIC DNA]</scope>
    <source>
        <strain evidence="3 4">HDS1380</strain>
    </source>
</reference>
<feature type="signal peptide" evidence="1">
    <location>
        <begin position="1"/>
        <end position="25"/>
    </location>
</feature>
<dbReference type="OrthoDB" id="108903at2"/>
<dbReference type="EMBL" id="SDOZ01000002">
    <property type="protein sequence ID" value="RXZ61819.1"/>
    <property type="molecule type" value="Genomic_DNA"/>
</dbReference>
<evidence type="ECO:0000313" key="3">
    <source>
        <dbReference type="EMBL" id="RXZ61819.1"/>
    </source>
</evidence>
<keyword evidence="1" id="KW-0732">Signal</keyword>
<dbReference type="RefSeq" id="WP_129224870.1">
    <property type="nucleotide sequence ID" value="NZ_SDOZ01000002.1"/>
</dbReference>
<sequence>MAIKTLLKKCALVSLALCLAAPALCGCGKEGENEKPEEKREMTNHAVYDRVSLPDSLWQAPKIIEDTENDRTETGIGGTIKAIYYRSDYNGQESYAFAYLGIPAGASASNKKPAVLLVHGGGGTAYWQWVKEWVNRGYVALAMDLEGHVPKKEGTSDNMPADLYTKSQYPAPHNQNYGDADLPIEQTWMYYAVSTAILGNSLLHGLDYVDIYKVGVCGVSWGGVITSIISGYDDRFAFSVPIYCSLNLAEAKGGNLNGYYRAHPAARVWDDDEGLSRVETPLFFLAMNDDVNAFPDSISMTAARCKNATVSLVRNWLHSHTHAFARPEPYAFADSIVKGGDGMVKVVAQPEKSSGSVKITVPEGLSVKAYIAFTGGDMKKIPSWGHIRLTLKEGEAAYEITDEMKKEAGGEVTWFYIWFTDNFDRVTSTRMVQLI</sequence>
<evidence type="ECO:0000313" key="4">
    <source>
        <dbReference type="Proteomes" id="UP000291269"/>
    </source>
</evidence>
<dbReference type="AlphaFoldDB" id="A0A4Q2KCR8"/>
<dbReference type="PROSITE" id="PS51257">
    <property type="entry name" value="PROKAR_LIPOPROTEIN"/>
    <property type="match status" value="1"/>
</dbReference>
<gene>
    <name evidence="3" type="ORF">ESZ91_05365</name>
</gene>
<keyword evidence="4" id="KW-1185">Reference proteome</keyword>
<dbReference type="SUPFAM" id="SSF53474">
    <property type="entry name" value="alpha/beta-Hydrolases"/>
    <property type="match status" value="1"/>
</dbReference>
<dbReference type="Gene3D" id="3.40.50.1820">
    <property type="entry name" value="alpha/beta hydrolase"/>
    <property type="match status" value="1"/>
</dbReference>
<evidence type="ECO:0000256" key="1">
    <source>
        <dbReference type="SAM" id="SignalP"/>
    </source>
</evidence>
<evidence type="ECO:0000259" key="2">
    <source>
        <dbReference type="Pfam" id="PF01738"/>
    </source>
</evidence>
<organism evidence="3 4">
    <name type="scientific">Candidatus Borkfalkia ceftriaxoniphila</name>
    <dbReference type="NCBI Taxonomy" id="2508949"/>
    <lineage>
        <taxon>Bacteria</taxon>
        <taxon>Bacillati</taxon>
        <taxon>Bacillota</taxon>
        <taxon>Clostridia</taxon>
        <taxon>Christensenellales</taxon>
        <taxon>Christensenellaceae</taxon>
        <taxon>Candidatus Borkfalkia</taxon>
    </lineage>
</organism>